<evidence type="ECO:0000313" key="1">
    <source>
        <dbReference type="EMBL" id="EES51613.1"/>
    </source>
</evidence>
<dbReference type="EMBL" id="GG693887">
    <property type="protein sequence ID" value="EES51613.1"/>
    <property type="molecule type" value="Genomic_DNA"/>
</dbReference>
<gene>
    <name evidence="1" type="ORF">UBAL3_95680051</name>
</gene>
<evidence type="ECO:0000313" key="2">
    <source>
        <dbReference type="Proteomes" id="UP000009374"/>
    </source>
</evidence>
<dbReference type="Proteomes" id="UP000009374">
    <property type="component" value="Unassembled WGS sequence"/>
</dbReference>
<dbReference type="AlphaFoldDB" id="C6I0F8"/>
<accession>C6I0F8</accession>
<keyword evidence="2" id="KW-1185">Reference proteome</keyword>
<reference evidence="1 2" key="1">
    <citation type="journal article" date="2009" name="Appl. Environ. Microbiol.">
        <title>Community genomic and proteomic analyses of chemoautotrophic iron-oxidizing "Leptospirillum rubarum" (Group II) and "Leptospirillum ferrodiazotrophum" (Group III) bacteria in acid mine drainage biofilms.</title>
        <authorList>
            <person name="Goltsman D.S."/>
            <person name="Denef V.J."/>
            <person name="Singer S.W."/>
            <person name="VerBerkmoes N.C."/>
            <person name="Lefsrud M."/>
            <person name="Mueller R.S."/>
            <person name="Dick G.J."/>
            <person name="Sun C.L."/>
            <person name="Wheeler K.E."/>
            <person name="Zemla A."/>
            <person name="Baker B.J."/>
            <person name="Hauser L."/>
            <person name="Land M."/>
            <person name="Shah M.B."/>
            <person name="Thelen M.P."/>
            <person name="Hettich R.L."/>
            <person name="Banfield J.F."/>
        </authorList>
    </citation>
    <scope>NUCLEOTIDE SEQUENCE [LARGE SCALE GENOMIC DNA]</scope>
</reference>
<protein>
    <submittedName>
        <fullName evidence="1">Uncharacterized protein</fullName>
    </submittedName>
</protein>
<organism evidence="1 2">
    <name type="scientific">Leptospirillum ferrodiazotrophum</name>
    <dbReference type="NCBI Taxonomy" id="412449"/>
    <lineage>
        <taxon>Bacteria</taxon>
        <taxon>Pseudomonadati</taxon>
        <taxon>Nitrospirota</taxon>
        <taxon>Nitrospiria</taxon>
        <taxon>Nitrospirales</taxon>
        <taxon>Nitrospiraceae</taxon>
        <taxon>Leptospirillum</taxon>
    </lineage>
</organism>
<name>C6I0F8_9BACT</name>
<sequence length="278" mass="30060">MPFLSPRRLVSLSLTLLLVGLLGPVVSFGGRLPEARASEPALVFTVVASKEGEGDHSVHRITYTISAHAMRIDSPGPEGNRSYIWNLSTRTVAALDNDKKTYHADSLDKIMGFVDFSQLLGQYAGNNPKDRVIQGTTPRTVAGVACTDRTILHRFKGRVVGMVNGDQKIVLCQATTFPGSDLYGSFQQALARLAAKNAPKTASPLPGISPLSLETVRTTDYSKGFLVKILSALHLYDSSRIPARTREREVVTSLAVEPVPPSAFEIPASYRKEASPGK</sequence>
<proteinExistence type="predicted"/>